<keyword evidence="10" id="KW-1185">Reference proteome</keyword>
<dbReference type="InterPro" id="IPR035906">
    <property type="entry name" value="MetI-like_sf"/>
</dbReference>
<dbReference type="PANTHER" id="PTHR43744">
    <property type="entry name" value="ABC TRANSPORTER PERMEASE PROTEIN MG189-RELATED-RELATED"/>
    <property type="match status" value="1"/>
</dbReference>
<keyword evidence="4 7" id="KW-0812">Transmembrane</keyword>
<feature type="transmembrane region" description="Helical" evidence="7">
    <location>
        <begin position="136"/>
        <end position="157"/>
    </location>
</feature>
<evidence type="ECO:0000256" key="5">
    <source>
        <dbReference type="ARBA" id="ARBA00022989"/>
    </source>
</evidence>
<dbReference type="AlphaFoldDB" id="A0A101XTJ2"/>
<proteinExistence type="inferred from homology"/>
<name>A0A101XTJ2_9BACL</name>
<dbReference type="RefSeq" id="WP_067711120.1">
    <property type="nucleotide sequence ID" value="NZ_LPVJ01000002.1"/>
</dbReference>
<dbReference type="Pfam" id="PF00528">
    <property type="entry name" value="BPD_transp_1"/>
    <property type="match status" value="1"/>
</dbReference>
<dbReference type="GO" id="GO:0005886">
    <property type="term" value="C:plasma membrane"/>
    <property type="evidence" value="ECO:0007669"/>
    <property type="project" value="UniProtKB-SubCell"/>
</dbReference>
<feature type="transmembrane region" description="Helical" evidence="7">
    <location>
        <begin position="239"/>
        <end position="257"/>
    </location>
</feature>
<dbReference type="EMBL" id="LPVJ01000002">
    <property type="protein sequence ID" value="KUO97327.1"/>
    <property type="molecule type" value="Genomic_DNA"/>
</dbReference>
<protein>
    <submittedName>
        <fullName evidence="9">ABC transporter permease</fullName>
    </submittedName>
</protein>
<keyword evidence="3" id="KW-1003">Cell membrane</keyword>
<feature type="transmembrane region" description="Helical" evidence="7">
    <location>
        <begin position="64"/>
        <end position="91"/>
    </location>
</feature>
<dbReference type="GO" id="GO:0055085">
    <property type="term" value="P:transmembrane transport"/>
    <property type="evidence" value="ECO:0007669"/>
    <property type="project" value="InterPro"/>
</dbReference>
<evidence type="ECO:0000256" key="7">
    <source>
        <dbReference type="RuleBase" id="RU363032"/>
    </source>
</evidence>
<evidence type="ECO:0000256" key="1">
    <source>
        <dbReference type="ARBA" id="ARBA00004651"/>
    </source>
</evidence>
<keyword evidence="2 7" id="KW-0813">Transport</keyword>
<evidence type="ECO:0000259" key="8">
    <source>
        <dbReference type="PROSITE" id="PS50928"/>
    </source>
</evidence>
<feature type="domain" description="ABC transmembrane type-1" evidence="8">
    <location>
        <begin position="68"/>
        <end position="257"/>
    </location>
</feature>
<evidence type="ECO:0000313" key="10">
    <source>
        <dbReference type="Proteomes" id="UP000053557"/>
    </source>
</evidence>
<dbReference type="Gene3D" id="1.10.3720.10">
    <property type="entry name" value="MetI-like"/>
    <property type="match status" value="1"/>
</dbReference>
<dbReference type="InterPro" id="IPR000515">
    <property type="entry name" value="MetI-like"/>
</dbReference>
<evidence type="ECO:0000256" key="6">
    <source>
        <dbReference type="ARBA" id="ARBA00023136"/>
    </source>
</evidence>
<feature type="transmembrane region" description="Helical" evidence="7">
    <location>
        <begin position="178"/>
        <end position="200"/>
    </location>
</feature>
<reference evidence="9 10" key="1">
    <citation type="submission" date="2015-12" db="EMBL/GenBank/DDBJ databases">
        <title>Draft genome sequence of Acidibacillus ferrooxidans ITV001, isolated from a chalcopyrite acid mine drainage site in Brazil.</title>
        <authorList>
            <person name="Dall'Agnol H."/>
            <person name="Nancucheo I."/>
            <person name="Johnson B."/>
            <person name="Oliveira R."/>
            <person name="Leite L."/>
            <person name="Pylro V."/>
            <person name="Nunes G.L."/>
            <person name="Tzotzos G."/>
            <person name="Fernandes G.R."/>
            <person name="Dutra J."/>
            <person name="Orellana S.C."/>
            <person name="Oliveira G."/>
        </authorList>
    </citation>
    <scope>NUCLEOTIDE SEQUENCE [LARGE SCALE GENOMIC DNA]</scope>
    <source>
        <strain evidence="10">ITV01</strain>
    </source>
</reference>
<comment type="caution">
    <text evidence="9">The sequence shown here is derived from an EMBL/GenBank/DDBJ whole genome shotgun (WGS) entry which is preliminary data.</text>
</comment>
<comment type="similarity">
    <text evidence="7">Belongs to the binding-protein-dependent transport system permease family.</text>
</comment>
<evidence type="ECO:0000256" key="3">
    <source>
        <dbReference type="ARBA" id="ARBA00022475"/>
    </source>
</evidence>
<dbReference type="OrthoDB" id="9771544at2"/>
<dbReference type="SUPFAM" id="SSF161098">
    <property type="entry name" value="MetI-like"/>
    <property type="match status" value="1"/>
</dbReference>
<keyword evidence="5 7" id="KW-1133">Transmembrane helix</keyword>
<accession>A0A101XTJ2</accession>
<dbReference type="PANTHER" id="PTHR43744:SF12">
    <property type="entry name" value="ABC TRANSPORTER PERMEASE PROTEIN MG189-RELATED"/>
    <property type="match status" value="1"/>
</dbReference>
<evidence type="ECO:0000313" key="9">
    <source>
        <dbReference type="EMBL" id="KUO97327.1"/>
    </source>
</evidence>
<gene>
    <name evidence="9" type="ORF">ATW55_04590</name>
</gene>
<sequence length="273" mass="31167">MVRLGRRYVRALISLGIGLSFLFPLYIALVTSLDTKADVFQFPPHLTLDGRIGVYVRAWNMFPWMMYFGNTLFIAFVTIVIALSTSVLAAYALSFIEFRGREWVFSLILVVLMIPSEAHLIPNFVILAMMNLIDTYWAQILPYGASVFGIFLLRQFFLSLPKDYWDAARIDGCGHLRYLWSVALPLSRPILFTVSLYIFIGSWNSLMWPLMVTQSHNVQPVEVALAHFLDNNSVDWRRLSAASLFTTMPVILLFLLLQRYIIRGIARGEGIQG</sequence>
<dbReference type="CDD" id="cd06261">
    <property type="entry name" value="TM_PBP2"/>
    <property type="match status" value="1"/>
</dbReference>
<comment type="subcellular location">
    <subcellularLocation>
        <location evidence="1 7">Cell membrane</location>
        <topology evidence="1 7">Multi-pass membrane protein</topology>
    </subcellularLocation>
</comment>
<dbReference type="PROSITE" id="PS50928">
    <property type="entry name" value="ABC_TM1"/>
    <property type="match status" value="1"/>
</dbReference>
<dbReference type="Proteomes" id="UP000053557">
    <property type="component" value="Unassembled WGS sequence"/>
</dbReference>
<evidence type="ECO:0000256" key="2">
    <source>
        <dbReference type="ARBA" id="ARBA00022448"/>
    </source>
</evidence>
<evidence type="ECO:0000256" key="4">
    <source>
        <dbReference type="ARBA" id="ARBA00022692"/>
    </source>
</evidence>
<keyword evidence="6 7" id="KW-0472">Membrane</keyword>
<feature type="transmembrane region" description="Helical" evidence="7">
    <location>
        <begin position="103"/>
        <end position="130"/>
    </location>
</feature>
<feature type="transmembrane region" description="Helical" evidence="7">
    <location>
        <begin position="12"/>
        <end position="33"/>
    </location>
</feature>
<organism evidence="9 10">
    <name type="scientific">Ferroacidibacillus organovorans</name>
    <dbReference type="NCBI Taxonomy" id="1765683"/>
    <lineage>
        <taxon>Bacteria</taxon>
        <taxon>Bacillati</taxon>
        <taxon>Bacillota</taxon>
        <taxon>Bacilli</taxon>
        <taxon>Bacillales</taxon>
        <taxon>Alicyclobacillaceae</taxon>
        <taxon>Ferroacidibacillus</taxon>
    </lineage>
</organism>